<dbReference type="GO" id="GO:0003677">
    <property type="term" value="F:DNA binding"/>
    <property type="evidence" value="ECO:0007669"/>
    <property type="project" value="UniProtKB-KW"/>
</dbReference>
<dbReference type="EMBL" id="HG996468">
    <property type="protein sequence ID" value="CAG1849480.1"/>
    <property type="molecule type" value="Genomic_DNA"/>
</dbReference>
<evidence type="ECO:0000313" key="9">
    <source>
        <dbReference type="EMBL" id="CAG1849480.1"/>
    </source>
</evidence>
<dbReference type="InterPro" id="IPR044607">
    <property type="entry name" value="RKD-like"/>
</dbReference>
<dbReference type="GO" id="GO:0003700">
    <property type="term" value="F:DNA-binding transcription factor activity"/>
    <property type="evidence" value="ECO:0007669"/>
    <property type="project" value="InterPro"/>
</dbReference>
<keyword evidence="5" id="KW-0804">Transcription</keyword>
<dbReference type="PANTHER" id="PTHR46373">
    <property type="entry name" value="PROTEIN RKD4"/>
    <property type="match status" value="1"/>
</dbReference>
<dbReference type="AlphaFoldDB" id="A0A8D7ALM7"/>
<dbReference type="Pfam" id="PF02042">
    <property type="entry name" value="RWP-RK"/>
    <property type="match status" value="1"/>
</dbReference>
<dbReference type="InterPro" id="IPR003035">
    <property type="entry name" value="RWP-RK_dom"/>
</dbReference>
<name>A0A8D7ALM7_MUSAM</name>
<evidence type="ECO:0000256" key="6">
    <source>
        <dbReference type="ARBA" id="ARBA00023242"/>
    </source>
</evidence>
<evidence type="ECO:0000256" key="7">
    <source>
        <dbReference type="SAM" id="MobiDB-lite"/>
    </source>
</evidence>
<keyword evidence="4" id="KW-0238">DNA-binding</keyword>
<feature type="region of interest" description="Disordered" evidence="7">
    <location>
        <begin position="1"/>
        <end position="50"/>
    </location>
</feature>
<feature type="compositionally biased region" description="Pro residues" evidence="7">
    <location>
        <begin position="23"/>
        <end position="35"/>
    </location>
</feature>
<keyword evidence="3" id="KW-0175">Coiled coil</keyword>
<dbReference type="PROSITE" id="PS51519">
    <property type="entry name" value="RWP_RK"/>
    <property type="match status" value="1"/>
</dbReference>
<evidence type="ECO:0000256" key="4">
    <source>
        <dbReference type="ARBA" id="ARBA00023125"/>
    </source>
</evidence>
<evidence type="ECO:0000259" key="8">
    <source>
        <dbReference type="PROSITE" id="PS51519"/>
    </source>
</evidence>
<reference evidence="9" key="1">
    <citation type="submission" date="2021-03" db="EMBL/GenBank/DDBJ databases">
        <authorList>
            <consortium name="Genoscope - CEA"/>
            <person name="William W."/>
        </authorList>
    </citation>
    <scope>NUCLEOTIDE SEQUENCE</scope>
    <source>
        <strain evidence="9">Doubled-haploid Pahang</strain>
    </source>
</reference>
<keyword evidence="2" id="KW-0805">Transcription regulation</keyword>
<evidence type="ECO:0000256" key="1">
    <source>
        <dbReference type="ARBA" id="ARBA00004049"/>
    </source>
</evidence>
<accession>A0A8D7ALM7</accession>
<evidence type="ECO:0000256" key="2">
    <source>
        <dbReference type="ARBA" id="ARBA00023015"/>
    </source>
</evidence>
<organism evidence="9">
    <name type="scientific">Musa acuminata subsp. malaccensis</name>
    <name type="common">Wild banana</name>
    <name type="synonym">Musa malaccensis</name>
    <dbReference type="NCBI Taxonomy" id="214687"/>
    <lineage>
        <taxon>Eukaryota</taxon>
        <taxon>Viridiplantae</taxon>
        <taxon>Streptophyta</taxon>
        <taxon>Embryophyta</taxon>
        <taxon>Tracheophyta</taxon>
        <taxon>Spermatophyta</taxon>
        <taxon>Magnoliopsida</taxon>
        <taxon>Liliopsida</taxon>
        <taxon>Zingiberales</taxon>
        <taxon>Musaceae</taxon>
        <taxon>Musa</taxon>
    </lineage>
</organism>
<feature type="domain" description="RWP-RK" evidence="8">
    <location>
        <begin position="244"/>
        <end position="326"/>
    </location>
</feature>
<comment type="function">
    <text evidence="1">Putative transcription factor.</text>
</comment>
<proteinExistence type="predicted"/>
<gene>
    <name evidence="9" type="ORF">GSMUA_210660.1</name>
</gene>
<evidence type="ECO:0000256" key="3">
    <source>
        <dbReference type="ARBA" id="ARBA00023054"/>
    </source>
</evidence>
<protein>
    <submittedName>
        <fullName evidence="9">(wild Malaysian banana) hypothetical protein</fullName>
    </submittedName>
</protein>
<keyword evidence="6" id="KW-0539">Nucleus</keyword>
<evidence type="ECO:0000256" key="5">
    <source>
        <dbReference type="ARBA" id="ARBA00023163"/>
    </source>
</evidence>
<sequence length="346" mass="38445">MDKPDRSDAEDDILRYLNFSDPEPLPLPPPPPPLPNDHHPARLDQTPEPAYDDSPVWGLNYESILQGVQDFDSGEGSSRNTEVVDPVFVQFQPGQLDCTNCCVLRELVHSNGFQNVKVVVHGGPGFFTHAIFEIEHQGEMGQHGTVDYYYINLSTQTGAWVEGFLKMYIMLLDADGSVIMQDTATPYYNALCGGVKTELPDYSIMESWLQPSEQAPAGTVPTENASLSIEAQAPMVASARAKIKTGLAAQRERAHNMSLKELADYFHLPIADAAKRLKLCSTAIKHACRRNGVARWPSRKIKSIDRQIAILEKQLLGSSHEAIMEKINEIEKLKAKKERLYAGLES</sequence>
<dbReference type="PANTHER" id="PTHR46373:SF5">
    <property type="entry name" value="RWP-RK DOMAIN PROTEIN"/>
    <property type="match status" value="1"/>
</dbReference>